<reference evidence="5 6" key="1">
    <citation type="submission" date="2020-02" db="EMBL/GenBank/DDBJ databases">
        <title>Acidophilic actinobacteria isolated from forest soil.</title>
        <authorList>
            <person name="Golinska P."/>
        </authorList>
    </citation>
    <scope>NUCLEOTIDE SEQUENCE [LARGE SCALE GENOMIC DNA]</scope>
    <source>
        <strain evidence="5 6">NL8</strain>
    </source>
</reference>
<evidence type="ECO:0000256" key="3">
    <source>
        <dbReference type="SAM" id="SignalP"/>
    </source>
</evidence>
<accession>A0ABS5KKL1</accession>
<evidence type="ECO:0000256" key="2">
    <source>
        <dbReference type="ARBA" id="ARBA00023008"/>
    </source>
</evidence>
<dbReference type="PANTHER" id="PTHR12151:SF25">
    <property type="entry name" value="LINALOOL DEHYDRATASE_ISOMERASE DOMAIN-CONTAINING PROTEIN"/>
    <property type="match status" value="1"/>
</dbReference>
<dbReference type="CDD" id="cd02968">
    <property type="entry name" value="SCO"/>
    <property type="match status" value="1"/>
</dbReference>
<dbReference type="Proteomes" id="UP000730482">
    <property type="component" value="Unassembled WGS sequence"/>
</dbReference>
<dbReference type="InterPro" id="IPR003782">
    <property type="entry name" value="SCO1/SenC"/>
</dbReference>
<protein>
    <submittedName>
        <fullName evidence="5">SCO family protein</fullName>
    </submittedName>
</protein>
<dbReference type="InterPro" id="IPR013766">
    <property type="entry name" value="Thioredoxin_domain"/>
</dbReference>
<feature type="signal peptide" evidence="3">
    <location>
        <begin position="1"/>
        <end position="25"/>
    </location>
</feature>
<evidence type="ECO:0000259" key="4">
    <source>
        <dbReference type="PROSITE" id="PS51352"/>
    </source>
</evidence>
<comment type="caution">
    <text evidence="5">The sequence shown here is derived from an EMBL/GenBank/DDBJ whole genome shotgun (WGS) entry which is preliminary data.</text>
</comment>
<keyword evidence="6" id="KW-1185">Reference proteome</keyword>
<keyword evidence="2" id="KW-0186">Copper</keyword>
<dbReference type="EMBL" id="JAAFYZ010000013">
    <property type="protein sequence ID" value="MBS2546456.1"/>
    <property type="molecule type" value="Genomic_DNA"/>
</dbReference>
<dbReference type="SUPFAM" id="SSF52833">
    <property type="entry name" value="Thioredoxin-like"/>
    <property type="match status" value="1"/>
</dbReference>
<dbReference type="Gene3D" id="3.40.30.10">
    <property type="entry name" value="Glutaredoxin"/>
    <property type="match status" value="1"/>
</dbReference>
<organism evidence="5 6">
    <name type="scientific">Catenulispora pinistramenti</name>
    <dbReference type="NCBI Taxonomy" id="2705254"/>
    <lineage>
        <taxon>Bacteria</taxon>
        <taxon>Bacillati</taxon>
        <taxon>Actinomycetota</taxon>
        <taxon>Actinomycetes</taxon>
        <taxon>Catenulisporales</taxon>
        <taxon>Catenulisporaceae</taxon>
        <taxon>Catenulispora</taxon>
    </lineage>
</organism>
<dbReference type="InterPro" id="IPR036249">
    <property type="entry name" value="Thioredoxin-like_sf"/>
</dbReference>
<dbReference type="PROSITE" id="PS51257">
    <property type="entry name" value="PROKAR_LIPOPROTEIN"/>
    <property type="match status" value="1"/>
</dbReference>
<evidence type="ECO:0000313" key="6">
    <source>
        <dbReference type="Proteomes" id="UP000730482"/>
    </source>
</evidence>
<dbReference type="RefSeq" id="WP_212008104.1">
    <property type="nucleotide sequence ID" value="NZ_JAAFYZ010000013.1"/>
</dbReference>
<name>A0ABS5KKL1_9ACTN</name>
<dbReference type="Pfam" id="PF02630">
    <property type="entry name" value="SCO1-SenC"/>
    <property type="match status" value="1"/>
</dbReference>
<evidence type="ECO:0000256" key="1">
    <source>
        <dbReference type="ARBA" id="ARBA00010996"/>
    </source>
</evidence>
<evidence type="ECO:0000313" key="5">
    <source>
        <dbReference type="EMBL" id="MBS2546456.1"/>
    </source>
</evidence>
<feature type="domain" description="Thioredoxin" evidence="4">
    <location>
        <begin position="54"/>
        <end position="206"/>
    </location>
</feature>
<gene>
    <name evidence="5" type="ORF">KGQ19_06220</name>
</gene>
<comment type="similarity">
    <text evidence="1">Belongs to the SCO1/2 family.</text>
</comment>
<proteinExistence type="inferred from homology"/>
<dbReference type="PROSITE" id="PS51352">
    <property type="entry name" value="THIOREDOXIN_2"/>
    <property type="match status" value="1"/>
</dbReference>
<dbReference type="PANTHER" id="PTHR12151">
    <property type="entry name" value="ELECTRON TRANSPORT PROTIN SCO1/SENC FAMILY MEMBER"/>
    <property type="match status" value="1"/>
</dbReference>
<keyword evidence="3" id="KW-0732">Signal</keyword>
<feature type="chain" id="PRO_5045167617" evidence="3">
    <location>
        <begin position="26"/>
        <end position="217"/>
    </location>
</feature>
<sequence>MNPRSTRIARLVPMAAAIGTLAVLATACASPSQEVAQASGQVSTQQSKYKGTELGIPTPIPPVTLTDFNGKPYDIKANAAGKLTLIYFGYTHCPDECPTTMADLAAALRLTPAAKRAEVQVLFVTTDPDRDTPSVMKAWLGKFDPSFIGLTGTVAQVDNTAKLAATPVQPPVKNPDGSIEVDHGTQVNAFGADGLAHVVWLSDTSPSDIAHDIALLT</sequence>